<evidence type="ECO:0000313" key="12">
    <source>
        <dbReference type="EMBL" id="TNV78168.1"/>
    </source>
</evidence>
<evidence type="ECO:0000256" key="7">
    <source>
        <dbReference type="ARBA" id="ARBA00023128"/>
    </source>
</evidence>
<accession>A0A8J8T1L5</accession>
<dbReference type="EMBL" id="RRYP01010776">
    <property type="protein sequence ID" value="TNV78168.1"/>
    <property type="molecule type" value="Genomic_DNA"/>
</dbReference>
<dbReference type="GO" id="GO:1990575">
    <property type="term" value="P:mitochondrial L-ornithine transmembrane transport"/>
    <property type="evidence" value="ECO:0007669"/>
    <property type="project" value="TreeGrafter"/>
</dbReference>
<keyword evidence="5" id="KW-0677">Repeat</keyword>
<organism evidence="12 13">
    <name type="scientific">Halteria grandinella</name>
    <dbReference type="NCBI Taxonomy" id="5974"/>
    <lineage>
        <taxon>Eukaryota</taxon>
        <taxon>Sar</taxon>
        <taxon>Alveolata</taxon>
        <taxon>Ciliophora</taxon>
        <taxon>Intramacronucleata</taxon>
        <taxon>Spirotrichea</taxon>
        <taxon>Stichotrichia</taxon>
        <taxon>Sporadotrichida</taxon>
        <taxon>Halteriidae</taxon>
        <taxon>Halteria</taxon>
    </lineage>
</organism>
<comment type="caution">
    <text evidence="12">The sequence shown here is derived from an EMBL/GenBank/DDBJ whole genome shotgun (WGS) entry which is preliminary data.</text>
</comment>
<sequence>MTHDHKRSSWHKEAIFSMVSGFMFGATNAIVGHPFDTIKTKMQAEHDFILNNNHGYIQSVKMVYERGGLIGFYRGVIPPFFGSTIFRSLQFSAFEAVYTKSESHPKLKEPIPFTGGIQPRVILGAMASATARAIIECPFEYAKVKRQTGQQWLVKDCYTGFGVLYVRTFGLMNCYFVILDSLRRHTNLFKYKVGQFCGSGLAAMVAFWCIWPFEVLKNQAQAGTKDFGGSTYERALHIYEQQGVAGFTRGIIPGSQSVFLRNGCAMVVMQYCQKKLTEKGYRD</sequence>
<keyword evidence="13" id="KW-1185">Reference proteome</keyword>
<evidence type="ECO:0000256" key="5">
    <source>
        <dbReference type="ARBA" id="ARBA00022737"/>
    </source>
</evidence>
<evidence type="ECO:0000256" key="6">
    <source>
        <dbReference type="ARBA" id="ARBA00022989"/>
    </source>
</evidence>
<name>A0A8J8T1L5_HALGN</name>
<gene>
    <name evidence="12" type="ORF">FGO68_gene5668</name>
</gene>
<dbReference type="GO" id="GO:0000064">
    <property type="term" value="F:L-ornithine transmembrane transporter activity"/>
    <property type="evidence" value="ECO:0007669"/>
    <property type="project" value="TreeGrafter"/>
</dbReference>
<dbReference type="InterPro" id="IPR018108">
    <property type="entry name" value="MCP_transmembrane"/>
</dbReference>
<evidence type="ECO:0000256" key="9">
    <source>
        <dbReference type="PROSITE-ProRule" id="PRU00282"/>
    </source>
</evidence>
<evidence type="ECO:0000313" key="13">
    <source>
        <dbReference type="Proteomes" id="UP000785679"/>
    </source>
</evidence>
<dbReference type="AlphaFoldDB" id="A0A8J8T1L5"/>
<dbReference type="SUPFAM" id="SSF103506">
    <property type="entry name" value="Mitochondrial carrier"/>
    <property type="match status" value="1"/>
</dbReference>
<evidence type="ECO:0000256" key="3">
    <source>
        <dbReference type="ARBA" id="ARBA00022448"/>
    </source>
</evidence>
<dbReference type="InterPro" id="IPR050567">
    <property type="entry name" value="Mitochondrial_Carrier"/>
</dbReference>
<feature type="repeat" description="Solcar" evidence="9">
    <location>
        <begin position="12"/>
        <end position="100"/>
    </location>
</feature>
<evidence type="ECO:0000256" key="1">
    <source>
        <dbReference type="ARBA" id="ARBA00004225"/>
    </source>
</evidence>
<evidence type="ECO:0000256" key="11">
    <source>
        <dbReference type="SAM" id="Phobius"/>
    </source>
</evidence>
<keyword evidence="7" id="KW-0496">Mitochondrion</keyword>
<evidence type="ECO:0000256" key="2">
    <source>
        <dbReference type="ARBA" id="ARBA00006375"/>
    </source>
</evidence>
<keyword evidence="4 9" id="KW-0812">Transmembrane</keyword>
<dbReference type="OrthoDB" id="14252at2759"/>
<comment type="subcellular location">
    <subcellularLocation>
        <location evidence="1">Mitochondrion membrane</location>
        <topology evidence="1">Multi-pass membrane protein</topology>
    </subcellularLocation>
</comment>
<comment type="similarity">
    <text evidence="2 10">Belongs to the mitochondrial carrier (TC 2.A.29) family.</text>
</comment>
<feature type="transmembrane region" description="Helical" evidence="11">
    <location>
        <begin position="193"/>
        <end position="213"/>
    </location>
</feature>
<reference evidence="12" key="1">
    <citation type="submission" date="2019-06" db="EMBL/GenBank/DDBJ databases">
        <authorList>
            <person name="Zheng W."/>
        </authorList>
    </citation>
    <scope>NUCLEOTIDE SEQUENCE</scope>
    <source>
        <strain evidence="12">QDHG01</strain>
    </source>
</reference>
<proteinExistence type="inferred from homology"/>
<protein>
    <recommendedName>
        <fullName evidence="14">Mitochondrial carrier protein</fullName>
    </recommendedName>
</protein>
<dbReference type="PROSITE" id="PS50920">
    <property type="entry name" value="SOLCAR"/>
    <property type="match status" value="2"/>
</dbReference>
<dbReference type="InterPro" id="IPR023395">
    <property type="entry name" value="MCP_dom_sf"/>
</dbReference>
<keyword evidence="6 11" id="KW-1133">Transmembrane helix</keyword>
<evidence type="ECO:0000256" key="4">
    <source>
        <dbReference type="ARBA" id="ARBA00022692"/>
    </source>
</evidence>
<dbReference type="PANTHER" id="PTHR45624:SF58">
    <property type="entry name" value="CARRIER PROTEIN, PUTATIVE-RELATED"/>
    <property type="match status" value="1"/>
</dbReference>
<dbReference type="Proteomes" id="UP000785679">
    <property type="component" value="Unassembled WGS sequence"/>
</dbReference>
<dbReference type="GO" id="GO:0031966">
    <property type="term" value="C:mitochondrial membrane"/>
    <property type="evidence" value="ECO:0007669"/>
    <property type="project" value="UniProtKB-SubCell"/>
</dbReference>
<feature type="repeat" description="Solcar" evidence="9">
    <location>
        <begin position="190"/>
        <end position="275"/>
    </location>
</feature>
<evidence type="ECO:0000256" key="10">
    <source>
        <dbReference type="RuleBase" id="RU000488"/>
    </source>
</evidence>
<dbReference type="Pfam" id="PF00153">
    <property type="entry name" value="Mito_carr"/>
    <property type="match status" value="2"/>
</dbReference>
<dbReference type="Gene3D" id="1.50.40.10">
    <property type="entry name" value="Mitochondrial carrier domain"/>
    <property type="match status" value="2"/>
</dbReference>
<dbReference type="PANTHER" id="PTHR45624">
    <property type="entry name" value="MITOCHONDRIAL BASIC AMINO ACIDS TRANSPORTER-RELATED"/>
    <property type="match status" value="1"/>
</dbReference>
<feature type="transmembrane region" description="Helical" evidence="11">
    <location>
        <begin position="14"/>
        <end position="32"/>
    </location>
</feature>
<keyword evidence="8 9" id="KW-0472">Membrane</keyword>
<evidence type="ECO:0000256" key="8">
    <source>
        <dbReference type="ARBA" id="ARBA00023136"/>
    </source>
</evidence>
<keyword evidence="3 10" id="KW-0813">Transport</keyword>
<evidence type="ECO:0008006" key="14">
    <source>
        <dbReference type="Google" id="ProtNLM"/>
    </source>
</evidence>